<accession>A0A8X6MGE4</accession>
<dbReference type="EMBL" id="BMAW01092618">
    <property type="protein sequence ID" value="GFS55941.1"/>
    <property type="molecule type" value="Genomic_DNA"/>
</dbReference>
<name>A0A8X6MGE4_NEPPI</name>
<proteinExistence type="predicted"/>
<gene>
    <name evidence="2" type="ORF">NPIL_507441</name>
</gene>
<feature type="region of interest" description="Disordered" evidence="1">
    <location>
        <begin position="18"/>
        <end position="43"/>
    </location>
</feature>
<dbReference type="Proteomes" id="UP000887013">
    <property type="component" value="Unassembled WGS sequence"/>
</dbReference>
<feature type="compositionally biased region" description="Basic and acidic residues" evidence="1">
    <location>
        <begin position="32"/>
        <end position="43"/>
    </location>
</feature>
<reference evidence="2" key="1">
    <citation type="submission" date="2020-08" db="EMBL/GenBank/DDBJ databases">
        <title>Multicomponent nature underlies the extraordinary mechanical properties of spider dragline silk.</title>
        <authorList>
            <person name="Kono N."/>
            <person name="Nakamura H."/>
            <person name="Mori M."/>
            <person name="Yoshida Y."/>
            <person name="Ohtoshi R."/>
            <person name="Malay A.D."/>
            <person name="Moran D.A.P."/>
            <person name="Tomita M."/>
            <person name="Numata K."/>
            <person name="Arakawa K."/>
        </authorList>
    </citation>
    <scope>NUCLEOTIDE SEQUENCE</scope>
</reference>
<comment type="caution">
    <text evidence="2">The sequence shown here is derived from an EMBL/GenBank/DDBJ whole genome shotgun (WGS) entry which is preliminary data.</text>
</comment>
<evidence type="ECO:0000256" key="1">
    <source>
        <dbReference type="SAM" id="MobiDB-lite"/>
    </source>
</evidence>
<evidence type="ECO:0000313" key="3">
    <source>
        <dbReference type="Proteomes" id="UP000887013"/>
    </source>
</evidence>
<keyword evidence="3" id="KW-1185">Reference proteome</keyword>
<evidence type="ECO:0000313" key="2">
    <source>
        <dbReference type="EMBL" id="GFS55941.1"/>
    </source>
</evidence>
<protein>
    <submittedName>
        <fullName evidence="2">Uncharacterized protein</fullName>
    </submittedName>
</protein>
<dbReference type="AlphaFoldDB" id="A0A8X6MGE4"/>
<sequence>MRLVKWLSPHLRRALTRGERNLPSGVSKQARTPRDWWEKRSDPGSDLFDPGRKEVLDRWAKKRGGRKTRRLRRR</sequence>
<organism evidence="2 3">
    <name type="scientific">Nephila pilipes</name>
    <name type="common">Giant wood spider</name>
    <name type="synonym">Nephila maculata</name>
    <dbReference type="NCBI Taxonomy" id="299642"/>
    <lineage>
        <taxon>Eukaryota</taxon>
        <taxon>Metazoa</taxon>
        <taxon>Ecdysozoa</taxon>
        <taxon>Arthropoda</taxon>
        <taxon>Chelicerata</taxon>
        <taxon>Arachnida</taxon>
        <taxon>Araneae</taxon>
        <taxon>Araneomorphae</taxon>
        <taxon>Entelegynae</taxon>
        <taxon>Araneoidea</taxon>
        <taxon>Nephilidae</taxon>
        <taxon>Nephila</taxon>
    </lineage>
</organism>